<keyword evidence="2" id="KW-1185">Reference proteome</keyword>
<evidence type="ECO:0000313" key="2">
    <source>
        <dbReference type="Proteomes" id="UP000095008"/>
    </source>
</evidence>
<accession>A0A1C2ICU0</accession>
<dbReference type="Proteomes" id="UP000095008">
    <property type="component" value="Unassembled WGS sequence"/>
</dbReference>
<organism evidence="1 2">
    <name type="scientific">Acidithiobacillus thiooxidans</name>
    <name type="common">Thiobacillus thiooxidans</name>
    <dbReference type="NCBI Taxonomy" id="930"/>
    <lineage>
        <taxon>Bacteria</taxon>
        <taxon>Pseudomonadati</taxon>
        <taxon>Pseudomonadota</taxon>
        <taxon>Acidithiobacillia</taxon>
        <taxon>Acidithiobacillales</taxon>
        <taxon>Acidithiobacillaceae</taxon>
        <taxon>Acidithiobacillus</taxon>
    </lineage>
</organism>
<evidence type="ECO:0000313" key="1">
    <source>
        <dbReference type="EMBL" id="OCX73801.1"/>
    </source>
</evidence>
<dbReference type="EMBL" id="LWRY01000065">
    <property type="protein sequence ID" value="OCX73801.1"/>
    <property type="molecule type" value="Genomic_DNA"/>
</dbReference>
<protein>
    <submittedName>
        <fullName evidence="1">Uncharacterized protein</fullName>
    </submittedName>
</protein>
<sequence>MRQIFRKTRHMTNVEALIRIMVLNRLCDPESKLGVLRWVETVALPDVPVAAITHQQLLRSMDALMEQQSAVDAVVAGLLRPLIDQDLSVVFDDLTTIRSEGLIARQFLLGACRRQRVVGKPGNVVTWIVNTESVGNQKSISLRCNDRLNQG</sequence>
<dbReference type="AlphaFoldDB" id="A0A1C2ICU0"/>
<reference evidence="1" key="1">
    <citation type="journal article" date="2016" name="Int. J. Mol. Sci.">
        <title>Comparative genomics of the extreme acidophile Acidithiobacillus thiooxidans reveals intraspecific divergence and niche adaptation.</title>
        <authorList>
            <person name="Zhang X."/>
            <person name="Feng X."/>
            <person name="Tao J."/>
            <person name="Ma L."/>
            <person name="Xiao Y."/>
            <person name="Liang Y."/>
            <person name="Liu X."/>
            <person name="Yin H."/>
        </authorList>
    </citation>
    <scope>NUCLEOTIDE SEQUENCE [LARGE SCALE GENOMIC DNA]</scope>
    <source>
        <strain evidence="1">DXS-W</strain>
    </source>
</reference>
<proteinExistence type="predicted"/>
<name>A0A1C2ICU0_ACITH</name>
<gene>
    <name evidence="1" type="ORF">A6M23_07605</name>
</gene>
<comment type="caution">
    <text evidence="1">The sequence shown here is derived from an EMBL/GenBank/DDBJ whole genome shotgun (WGS) entry which is preliminary data.</text>
</comment>